<keyword evidence="6" id="KW-0378">Hydrolase</keyword>
<dbReference type="OrthoDB" id="9973749at2759"/>
<sequence>MQFCLLILSLLSGIALGSEGNGGKHWAVLVAGSNGWYNYRHQADLCHSYQLLRKNGIPPENIVTMLYDDVANDPQNPFPGKIFNDYKHIDVYKGVEIDYRGEDVTPDNFIRVLKGDRKLKESGFKVLESGPEDNVFVFFTDHGSPNMIMFPNGELYADQLNETLAYMNKARMYKKLVLYVEACFSGSMFRRILPKNIDIFAMTAANATESSYAAFCYDPTIENCLADDFSYRWMTDTEKHQRNLSKWTIGKQFQTVKRAVNRSHVQHYGDQLGKMAEETINEIVEEVTSRTTPAGTPVDVKEHLNCYQKIYGQYKNKCFSVQQVPEVAKELVKLDHLCEQGYDANVVVQAIFTTCG</sequence>
<feature type="signal peptide" evidence="11">
    <location>
        <begin position="1"/>
        <end position="17"/>
    </location>
</feature>
<evidence type="ECO:0000256" key="5">
    <source>
        <dbReference type="ARBA" id="ARBA00022729"/>
    </source>
</evidence>
<evidence type="ECO:0000256" key="10">
    <source>
        <dbReference type="PIRSR" id="PIRSR019663-1"/>
    </source>
</evidence>
<dbReference type="PANTHER" id="PTHR12000:SF42">
    <property type="entry name" value="LEGUMAIN"/>
    <property type="match status" value="1"/>
</dbReference>
<feature type="chain" id="PRO_5021217239" description="Hemoglobinase" evidence="11">
    <location>
        <begin position="18"/>
        <end position="356"/>
    </location>
</feature>
<protein>
    <recommendedName>
        <fullName evidence="9">Hemoglobinase</fullName>
        <ecNumber evidence="3">3.4.22.34</ecNumber>
    </recommendedName>
</protein>
<evidence type="ECO:0000256" key="6">
    <source>
        <dbReference type="ARBA" id="ARBA00022801"/>
    </source>
</evidence>
<gene>
    <name evidence="12" type="ORF">FGIG_05551</name>
</gene>
<dbReference type="FunFam" id="3.40.50.1460:FF:000006">
    <property type="entry name" value="Legumain"/>
    <property type="match status" value="1"/>
</dbReference>
<evidence type="ECO:0000256" key="1">
    <source>
        <dbReference type="ARBA" id="ARBA00000810"/>
    </source>
</evidence>
<dbReference type="GO" id="GO:0005773">
    <property type="term" value="C:vacuole"/>
    <property type="evidence" value="ECO:0007669"/>
    <property type="project" value="GOC"/>
</dbReference>
<dbReference type="GO" id="GO:0004197">
    <property type="term" value="F:cysteine-type endopeptidase activity"/>
    <property type="evidence" value="ECO:0007669"/>
    <property type="project" value="UniProtKB-EC"/>
</dbReference>
<evidence type="ECO:0000256" key="9">
    <source>
        <dbReference type="ARBA" id="ARBA00069042"/>
    </source>
</evidence>
<accession>A0A504YLR7</accession>
<name>A0A504YLR7_FASGI</name>
<evidence type="ECO:0000313" key="13">
    <source>
        <dbReference type="Proteomes" id="UP000316759"/>
    </source>
</evidence>
<keyword evidence="13" id="KW-1185">Reference proteome</keyword>
<dbReference type="STRING" id="46835.A0A504YLR7"/>
<dbReference type="Gene3D" id="3.40.50.1460">
    <property type="match status" value="1"/>
</dbReference>
<evidence type="ECO:0000256" key="7">
    <source>
        <dbReference type="ARBA" id="ARBA00022807"/>
    </source>
</evidence>
<dbReference type="InterPro" id="IPR048501">
    <property type="entry name" value="Legum_prodom"/>
</dbReference>
<dbReference type="InterPro" id="IPR001096">
    <property type="entry name" value="Peptidase_C13"/>
</dbReference>
<evidence type="ECO:0000256" key="11">
    <source>
        <dbReference type="SAM" id="SignalP"/>
    </source>
</evidence>
<dbReference type="Proteomes" id="UP000316759">
    <property type="component" value="Unassembled WGS sequence"/>
</dbReference>
<keyword evidence="4" id="KW-0645">Protease</keyword>
<dbReference type="AlphaFoldDB" id="A0A504YLR7"/>
<proteinExistence type="inferred from homology"/>
<organism evidence="12 13">
    <name type="scientific">Fasciola gigantica</name>
    <name type="common">Giant liver fluke</name>
    <dbReference type="NCBI Taxonomy" id="46835"/>
    <lineage>
        <taxon>Eukaryota</taxon>
        <taxon>Metazoa</taxon>
        <taxon>Spiralia</taxon>
        <taxon>Lophotrochozoa</taxon>
        <taxon>Platyhelminthes</taxon>
        <taxon>Trematoda</taxon>
        <taxon>Digenea</taxon>
        <taxon>Plagiorchiida</taxon>
        <taxon>Echinostomata</taxon>
        <taxon>Echinostomatoidea</taxon>
        <taxon>Fasciolidae</taxon>
        <taxon>Fasciola</taxon>
    </lineage>
</organism>
<dbReference type="GO" id="GO:0051603">
    <property type="term" value="P:proteolysis involved in protein catabolic process"/>
    <property type="evidence" value="ECO:0007669"/>
    <property type="project" value="TreeGrafter"/>
</dbReference>
<reference evidence="12 13" key="1">
    <citation type="submission" date="2019-04" db="EMBL/GenBank/DDBJ databases">
        <title>Annotation for the trematode Fasciola gigantica.</title>
        <authorList>
            <person name="Choi Y.-J."/>
        </authorList>
    </citation>
    <scope>NUCLEOTIDE SEQUENCE [LARGE SCALE GENOMIC DNA]</scope>
    <source>
        <strain evidence="12">Uganda_cow_1</strain>
    </source>
</reference>
<comment type="catalytic activity">
    <reaction evidence="1">
        <text>Hydrolysis of proteins and small molecule substrates at -Asn-|-Xaa- bonds.</text>
        <dbReference type="EC" id="3.4.22.34"/>
    </reaction>
</comment>
<evidence type="ECO:0000256" key="4">
    <source>
        <dbReference type="ARBA" id="ARBA00022670"/>
    </source>
</evidence>
<dbReference type="GO" id="GO:0006624">
    <property type="term" value="P:vacuolar protein processing"/>
    <property type="evidence" value="ECO:0007669"/>
    <property type="project" value="TreeGrafter"/>
</dbReference>
<comment type="similarity">
    <text evidence="2">Belongs to the peptidase C13 family.</text>
</comment>
<feature type="active site" description="Nucleophile" evidence="10">
    <location>
        <position position="183"/>
    </location>
</feature>
<dbReference type="PANTHER" id="PTHR12000">
    <property type="entry name" value="HEMOGLOBINASE FAMILY MEMBER"/>
    <property type="match status" value="1"/>
</dbReference>
<feature type="active site" evidence="10">
    <location>
        <position position="142"/>
    </location>
</feature>
<dbReference type="PIRSF" id="PIRSF019663">
    <property type="entry name" value="Legumain"/>
    <property type="match status" value="1"/>
</dbReference>
<keyword evidence="7" id="KW-0788">Thiol protease</keyword>
<evidence type="ECO:0000313" key="12">
    <source>
        <dbReference type="EMBL" id="TPP61341.1"/>
    </source>
</evidence>
<evidence type="ECO:0000256" key="3">
    <source>
        <dbReference type="ARBA" id="ARBA00012628"/>
    </source>
</evidence>
<keyword evidence="5 11" id="KW-0732">Signal</keyword>
<dbReference type="EC" id="3.4.22.34" evidence="3"/>
<comment type="caution">
    <text evidence="12">The sequence shown here is derived from an EMBL/GenBank/DDBJ whole genome shotgun (WGS) entry which is preliminary data.</text>
</comment>
<dbReference type="EMBL" id="SUNJ01008297">
    <property type="protein sequence ID" value="TPP61341.1"/>
    <property type="molecule type" value="Genomic_DNA"/>
</dbReference>
<comment type="function">
    <text evidence="8">This protease is used by the parasite for degradation of the host globin.</text>
</comment>
<dbReference type="CDD" id="cd21115">
    <property type="entry name" value="legumain_C"/>
    <property type="match status" value="1"/>
</dbReference>
<dbReference type="PRINTS" id="PR00776">
    <property type="entry name" value="HEMOGLOBNASE"/>
</dbReference>
<evidence type="ECO:0000256" key="8">
    <source>
        <dbReference type="ARBA" id="ARBA00055993"/>
    </source>
</evidence>
<evidence type="ECO:0000256" key="2">
    <source>
        <dbReference type="ARBA" id="ARBA00009941"/>
    </source>
</evidence>
<dbReference type="Pfam" id="PF01650">
    <property type="entry name" value="Peptidase_C13"/>
    <property type="match status" value="1"/>
</dbReference>